<feature type="region of interest" description="Disordered" evidence="1">
    <location>
        <begin position="53"/>
        <end position="110"/>
    </location>
</feature>
<evidence type="ECO:0000256" key="1">
    <source>
        <dbReference type="SAM" id="MobiDB-lite"/>
    </source>
</evidence>
<dbReference type="EMBL" id="BMAT01005018">
    <property type="protein sequence ID" value="GFR85486.1"/>
    <property type="molecule type" value="Genomic_DNA"/>
</dbReference>
<accession>A0AAV4GKB7</accession>
<keyword evidence="3" id="KW-1185">Reference proteome</keyword>
<dbReference type="Proteomes" id="UP000762676">
    <property type="component" value="Unassembled WGS sequence"/>
</dbReference>
<name>A0AAV4GKB7_9GAST</name>
<sequence length="145" mass="15436">MPLLNKTHIRLSSLSLPELQRTANTPNALLQLAEMLPNVVSNDELGLLDKDLRANNSSVPSPAPRKVKSINETHISPAANNSSVPSPASKKVKSINETHISPAANITPAPSIASKNLKSTTITPATSPASKNFKSTSITSFFKRC</sequence>
<dbReference type="AlphaFoldDB" id="A0AAV4GKB7"/>
<protein>
    <submittedName>
        <fullName evidence="2">Uncharacterized protein</fullName>
    </submittedName>
</protein>
<comment type="caution">
    <text evidence="2">The sequence shown here is derived from an EMBL/GenBank/DDBJ whole genome shotgun (WGS) entry which is preliminary data.</text>
</comment>
<reference evidence="2 3" key="1">
    <citation type="journal article" date="2021" name="Elife">
        <title>Chloroplast acquisition without the gene transfer in kleptoplastic sea slugs, Plakobranchus ocellatus.</title>
        <authorList>
            <person name="Maeda T."/>
            <person name="Takahashi S."/>
            <person name="Yoshida T."/>
            <person name="Shimamura S."/>
            <person name="Takaki Y."/>
            <person name="Nagai Y."/>
            <person name="Toyoda A."/>
            <person name="Suzuki Y."/>
            <person name="Arimoto A."/>
            <person name="Ishii H."/>
            <person name="Satoh N."/>
            <person name="Nishiyama T."/>
            <person name="Hasebe M."/>
            <person name="Maruyama T."/>
            <person name="Minagawa J."/>
            <person name="Obokata J."/>
            <person name="Shigenobu S."/>
        </authorList>
    </citation>
    <scope>NUCLEOTIDE SEQUENCE [LARGE SCALE GENOMIC DNA]</scope>
</reference>
<evidence type="ECO:0000313" key="2">
    <source>
        <dbReference type="EMBL" id="GFR85486.1"/>
    </source>
</evidence>
<proteinExistence type="predicted"/>
<evidence type="ECO:0000313" key="3">
    <source>
        <dbReference type="Proteomes" id="UP000762676"/>
    </source>
</evidence>
<gene>
    <name evidence="2" type="ORF">ElyMa_002442500</name>
</gene>
<organism evidence="2 3">
    <name type="scientific">Elysia marginata</name>
    <dbReference type="NCBI Taxonomy" id="1093978"/>
    <lineage>
        <taxon>Eukaryota</taxon>
        <taxon>Metazoa</taxon>
        <taxon>Spiralia</taxon>
        <taxon>Lophotrochozoa</taxon>
        <taxon>Mollusca</taxon>
        <taxon>Gastropoda</taxon>
        <taxon>Heterobranchia</taxon>
        <taxon>Euthyneura</taxon>
        <taxon>Panpulmonata</taxon>
        <taxon>Sacoglossa</taxon>
        <taxon>Placobranchoidea</taxon>
        <taxon>Plakobranchidae</taxon>
        <taxon>Elysia</taxon>
    </lineage>
</organism>
<feature type="compositionally biased region" description="Low complexity" evidence="1">
    <location>
        <begin position="76"/>
        <end position="89"/>
    </location>
</feature>